<sequence>MGRGGRPSLRQGLDKDVYQIVRKIVDEQAENGSVRLSVSTIYDTIKRSNSSLNRKPKRILEDSIERVVQVMKDDEEEEDSVEGDFEGLEEPAVPEPNNSLNKSLVGMWNTNGATNPQKQSETNPTDTATPAPKSSTKKRHHGGESHSSKRRKGDSAVDRSPPTHVSLADLGGLDDVVEQLGDLVILPMTRPQVYMSSNVQPPRGVLLHGPPGCGKTMIANAFAAELGVPFISISAPSVISGMSGESEKALREYFEEARRIAPCLIFIDEIDAITPKRESAQREMEKRIVAQLLTCMDDLALEKTDGKPVIVLAATNRPDSLDAALRRGGRFDKEINMTVPSEPVREQILRALTRKMRLADDLDLKLLAKRTPGFVGADLNDLVATAGSAAIKRYLEILKSNSGPEDEKMMDIDHLSVTDEISPKVKEIRRLIVHAKDTPIGDETQTVLVSNADFFTALPKIQPSSKREGFATIPDTTWADIGALGGIRDELSTAIVDPIRHPEIYANVGITAPTGVLLWGPPGCGKTLLAKAVANESRANFISVKGPELLNKFVGESERAVRQVFVRARSSVPCVIFFDELDALVPRRDDTLSEASARVVNTLLTELDGLGSSRQGIYVIAATNRPDIIDPAMLRPGRLETLLFVNLPSPLERADILQTLVRKLPIEFDENLRRLAEECEGFSGADLGSLLRRAGYSAIKRRDTIKFEDFVAAKAFIRPSVTDLKKYERLRRDWSGGVV</sequence>
<dbReference type="GO" id="GO:1990275">
    <property type="term" value="F:preribosome binding"/>
    <property type="evidence" value="ECO:0007669"/>
    <property type="project" value="TreeGrafter"/>
</dbReference>
<dbReference type="Pfam" id="PF17862">
    <property type="entry name" value="AAA_lid_3"/>
    <property type="match status" value="2"/>
</dbReference>
<dbReference type="FunFam" id="1.10.8.60:FF:000081">
    <property type="entry name" value="AAA family ATPase/60S ribosome export protein"/>
    <property type="match status" value="1"/>
</dbReference>
<dbReference type="InterPro" id="IPR003960">
    <property type="entry name" value="ATPase_AAA_CS"/>
</dbReference>
<dbReference type="GO" id="GO:0005634">
    <property type="term" value="C:nucleus"/>
    <property type="evidence" value="ECO:0007669"/>
    <property type="project" value="TreeGrafter"/>
</dbReference>
<keyword evidence="8" id="KW-1185">Reference proteome</keyword>
<evidence type="ECO:0000313" key="8">
    <source>
        <dbReference type="Proteomes" id="UP000248349"/>
    </source>
</evidence>
<accession>A0A318Z025</accession>
<dbReference type="Proteomes" id="UP000248349">
    <property type="component" value="Unassembled WGS sequence"/>
</dbReference>
<dbReference type="EMBL" id="KZ821281">
    <property type="protein sequence ID" value="PYH40621.1"/>
    <property type="molecule type" value="Genomic_DNA"/>
</dbReference>
<dbReference type="Gene3D" id="3.40.50.300">
    <property type="entry name" value="P-loop containing nucleotide triphosphate hydrolases"/>
    <property type="match status" value="2"/>
</dbReference>
<dbReference type="OrthoDB" id="27435at2759"/>
<keyword evidence="2" id="KW-0677">Repeat</keyword>
<dbReference type="Gene3D" id="1.10.8.60">
    <property type="match status" value="2"/>
</dbReference>
<evidence type="ECO:0000256" key="2">
    <source>
        <dbReference type="ARBA" id="ARBA00022737"/>
    </source>
</evidence>
<dbReference type="GO" id="GO:0003723">
    <property type="term" value="F:RNA binding"/>
    <property type="evidence" value="ECO:0007669"/>
    <property type="project" value="TreeGrafter"/>
</dbReference>
<reference evidence="7 8" key="1">
    <citation type="submission" date="2016-12" db="EMBL/GenBank/DDBJ databases">
        <title>The genomes of Aspergillus section Nigri reveals drivers in fungal speciation.</title>
        <authorList>
            <consortium name="DOE Joint Genome Institute"/>
            <person name="Vesth T.C."/>
            <person name="Nybo J."/>
            <person name="Theobald S."/>
            <person name="Brandl J."/>
            <person name="Frisvad J.C."/>
            <person name="Nielsen K.F."/>
            <person name="Lyhne E.K."/>
            <person name="Kogle M.E."/>
            <person name="Kuo A."/>
            <person name="Riley R."/>
            <person name="Clum A."/>
            <person name="Nolan M."/>
            <person name="Lipzen A."/>
            <person name="Salamov A."/>
            <person name="Henrissat B."/>
            <person name="Wiebenga A."/>
            <person name="De Vries R.P."/>
            <person name="Grigoriev I.V."/>
            <person name="Mortensen U.H."/>
            <person name="Andersen M.R."/>
            <person name="Baker S.E."/>
        </authorList>
    </citation>
    <scope>NUCLEOTIDE SEQUENCE [LARGE SCALE GENOMIC DNA]</scope>
    <source>
        <strain evidence="7 8">JOP 1030-1</strain>
    </source>
</reference>
<evidence type="ECO:0000256" key="3">
    <source>
        <dbReference type="ARBA" id="ARBA00022741"/>
    </source>
</evidence>
<dbReference type="SUPFAM" id="SSF52540">
    <property type="entry name" value="P-loop containing nucleoside triphosphate hydrolases"/>
    <property type="match status" value="2"/>
</dbReference>
<name>A0A318Z025_9EURO</name>
<evidence type="ECO:0000259" key="6">
    <source>
        <dbReference type="SMART" id="SM00382"/>
    </source>
</evidence>
<feature type="compositionally biased region" description="Acidic residues" evidence="5">
    <location>
        <begin position="73"/>
        <end position="89"/>
    </location>
</feature>
<dbReference type="FunFam" id="3.40.50.300:FF:000018">
    <property type="entry name" value="Cell division control 48"/>
    <property type="match status" value="1"/>
</dbReference>
<feature type="compositionally biased region" description="Basic and acidic residues" evidence="5">
    <location>
        <begin position="142"/>
        <end position="157"/>
    </location>
</feature>
<dbReference type="FunFam" id="3.40.50.300:FF:000365">
    <property type="entry name" value="Ribosome biogenesis ATPase RIX7"/>
    <property type="match status" value="1"/>
</dbReference>
<dbReference type="PANTHER" id="PTHR23077">
    <property type="entry name" value="AAA-FAMILY ATPASE"/>
    <property type="match status" value="1"/>
</dbReference>
<evidence type="ECO:0000256" key="5">
    <source>
        <dbReference type="SAM" id="MobiDB-lite"/>
    </source>
</evidence>
<dbReference type="AlphaFoldDB" id="A0A318Z025"/>
<feature type="region of interest" description="Disordered" evidence="5">
    <location>
        <begin position="72"/>
        <end position="170"/>
    </location>
</feature>
<dbReference type="RefSeq" id="XP_025426603.1">
    <property type="nucleotide sequence ID" value="XM_025572992.1"/>
</dbReference>
<dbReference type="PANTHER" id="PTHR23077:SF171">
    <property type="entry name" value="NUCLEAR VALOSIN-CONTAINING PROTEIN-LIKE"/>
    <property type="match status" value="1"/>
</dbReference>
<dbReference type="GO" id="GO:0042254">
    <property type="term" value="P:ribosome biogenesis"/>
    <property type="evidence" value="ECO:0007669"/>
    <property type="project" value="TreeGrafter"/>
</dbReference>
<gene>
    <name evidence="7" type="ORF">BP01DRAFT_329600</name>
</gene>
<dbReference type="Pfam" id="PF00004">
    <property type="entry name" value="AAA"/>
    <property type="match status" value="2"/>
</dbReference>
<keyword evidence="4" id="KW-0067">ATP-binding</keyword>
<dbReference type="SMART" id="SM00382">
    <property type="entry name" value="AAA"/>
    <property type="match status" value="2"/>
</dbReference>
<dbReference type="PROSITE" id="PS00674">
    <property type="entry name" value="AAA"/>
    <property type="match status" value="1"/>
</dbReference>
<dbReference type="GO" id="GO:0016887">
    <property type="term" value="F:ATP hydrolysis activity"/>
    <property type="evidence" value="ECO:0007669"/>
    <property type="project" value="InterPro"/>
</dbReference>
<evidence type="ECO:0000256" key="1">
    <source>
        <dbReference type="ARBA" id="ARBA00006914"/>
    </source>
</evidence>
<dbReference type="InterPro" id="IPR050168">
    <property type="entry name" value="AAA_ATPase_domain"/>
</dbReference>
<dbReference type="InterPro" id="IPR041569">
    <property type="entry name" value="AAA_lid_3"/>
</dbReference>
<organism evidence="7 8">
    <name type="scientific">Aspergillus saccharolyticus JOP 1030-1</name>
    <dbReference type="NCBI Taxonomy" id="1450539"/>
    <lineage>
        <taxon>Eukaryota</taxon>
        <taxon>Fungi</taxon>
        <taxon>Dikarya</taxon>
        <taxon>Ascomycota</taxon>
        <taxon>Pezizomycotina</taxon>
        <taxon>Eurotiomycetes</taxon>
        <taxon>Eurotiomycetidae</taxon>
        <taxon>Eurotiales</taxon>
        <taxon>Aspergillaceae</taxon>
        <taxon>Aspergillus</taxon>
        <taxon>Aspergillus subgen. Circumdati</taxon>
    </lineage>
</organism>
<dbReference type="FunFam" id="1.10.8.60:FF:000149">
    <property type="entry name" value="AAA family ATPase/60S ribosome export protein Rix7"/>
    <property type="match status" value="1"/>
</dbReference>
<dbReference type="GO" id="GO:0005524">
    <property type="term" value="F:ATP binding"/>
    <property type="evidence" value="ECO:0007669"/>
    <property type="project" value="UniProtKB-KW"/>
</dbReference>
<feature type="compositionally biased region" description="Polar residues" evidence="5">
    <location>
        <begin position="96"/>
        <end position="134"/>
    </location>
</feature>
<dbReference type="InterPro" id="IPR003959">
    <property type="entry name" value="ATPase_AAA_core"/>
</dbReference>
<comment type="similarity">
    <text evidence="1">Belongs to the AAA ATPase family.</text>
</comment>
<proteinExistence type="inferred from homology"/>
<dbReference type="GeneID" id="37074220"/>
<evidence type="ECO:0000256" key="4">
    <source>
        <dbReference type="ARBA" id="ARBA00022840"/>
    </source>
</evidence>
<feature type="domain" description="AAA+ ATPase" evidence="6">
    <location>
        <begin position="512"/>
        <end position="649"/>
    </location>
</feature>
<dbReference type="InterPro" id="IPR003593">
    <property type="entry name" value="AAA+_ATPase"/>
</dbReference>
<feature type="domain" description="AAA+ ATPase" evidence="6">
    <location>
        <begin position="201"/>
        <end position="341"/>
    </location>
</feature>
<dbReference type="CDD" id="cd19530">
    <property type="entry name" value="RecA-like_NVL_r2-like"/>
    <property type="match status" value="1"/>
</dbReference>
<dbReference type="STRING" id="1450539.A0A318Z025"/>
<protein>
    <submittedName>
        <fullName evidence="7">AAA-domain-containing protein</fullName>
    </submittedName>
</protein>
<keyword evidence="3" id="KW-0547">Nucleotide-binding</keyword>
<evidence type="ECO:0000313" key="7">
    <source>
        <dbReference type="EMBL" id="PYH40621.1"/>
    </source>
</evidence>
<dbReference type="InterPro" id="IPR027417">
    <property type="entry name" value="P-loop_NTPase"/>
</dbReference>